<dbReference type="EMBL" id="CM047587">
    <property type="protein sequence ID" value="KAI9908680.1"/>
    <property type="molecule type" value="Genomic_DNA"/>
</dbReference>
<evidence type="ECO:0000313" key="1">
    <source>
        <dbReference type="EMBL" id="KAI9908680.1"/>
    </source>
</evidence>
<reference evidence="1 2" key="1">
    <citation type="journal article" date="2022" name="bioRxiv">
        <title>The genome of the oomycete Peronosclerospora sorghi, a cosmopolitan pathogen of maize and sorghum, is inflated with dispersed pseudogenes.</title>
        <authorList>
            <person name="Fletcher K."/>
            <person name="Martin F."/>
            <person name="Isakeit T."/>
            <person name="Cavanaugh K."/>
            <person name="Magill C."/>
            <person name="Michelmore R."/>
        </authorList>
    </citation>
    <scope>NUCLEOTIDE SEQUENCE [LARGE SCALE GENOMIC DNA]</scope>
    <source>
        <strain evidence="1">P6</strain>
    </source>
</reference>
<comment type="caution">
    <text evidence="1">The sequence shown here is derived from an EMBL/GenBank/DDBJ whole genome shotgun (WGS) entry which is preliminary data.</text>
</comment>
<proteinExistence type="predicted"/>
<organism evidence="1 2">
    <name type="scientific">Peronosclerospora sorghi</name>
    <dbReference type="NCBI Taxonomy" id="230839"/>
    <lineage>
        <taxon>Eukaryota</taxon>
        <taxon>Sar</taxon>
        <taxon>Stramenopiles</taxon>
        <taxon>Oomycota</taxon>
        <taxon>Peronosporomycetes</taxon>
        <taxon>Peronosporales</taxon>
        <taxon>Peronosporaceae</taxon>
        <taxon>Peronosclerospora</taxon>
    </lineage>
</organism>
<keyword evidence="2" id="KW-1185">Reference proteome</keyword>
<protein>
    <submittedName>
        <fullName evidence="1">Uncharacterized protein</fullName>
    </submittedName>
</protein>
<dbReference type="Proteomes" id="UP001163321">
    <property type="component" value="Chromosome 8"/>
</dbReference>
<gene>
    <name evidence="1" type="ORF">PsorP6_003657</name>
</gene>
<accession>A0ACC0VQ61</accession>
<sequence length="118" mass="13146">MKAAAEIARALIDYDLITKAFFAPEILISEPSRSSSDMYACGLLLAQLDQQMKSSELVEKRMQSGDRHVDNNSTLLSPDGTIESTDTAKTELDISVRRTTTRQAQIAFEHYQTPLHSL</sequence>
<name>A0ACC0VQ61_9STRA</name>
<evidence type="ECO:0000313" key="2">
    <source>
        <dbReference type="Proteomes" id="UP001163321"/>
    </source>
</evidence>